<sequence length="284" mass="31013">MFHLHGQRKPRITMDGGVSNQDGLEDLQLWLPSVSMENPRQPRGFSNTKSTTDIAPQLESRSNPNPDTALQISEMIISETIIFYLPSVLTTGNQNQEEKPPHPADTSLAVVEGGDGPAPLKLSLYLTSPSGVPASSTMVIFTYPATTLPTLSGQEPSSPSTASLVHISTVNATSPELPTFILSWITDHSYFLHEPLIPELMNMTWEFQPGNYLTQAGQLQVLSAHHQSGGEHSVSTILYLVSLQDLTNCPFRVVDEINQGMDPINESKMLQQLVRAASQPSTPQ</sequence>
<organism evidence="1 2">
    <name type="scientific">Persea americana</name>
    <name type="common">Avocado</name>
    <dbReference type="NCBI Taxonomy" id="3435"/>
    <lineage>
        <taxon>Eukaryota</taxon>
        <taxon>Viridiplantae</taxon>
        <taxon>Streptophyta</taxon>
        <taxon>Embryophyta</taxon>
        <taxon>Tracheophyta</taxon>
        <taxon>Spermatophyta</taxon>
        <taxon>Magnoliopsida</taxon>
        <taxon>Magnoliidae</taxon>
        <taxon>Laurales</taxon>
        <taxon>Lauraceae</taxon>
        <taxon>Persea</taxon>
    </lineage>
</organism>
<evidence type="ECO:0000313" key="1">
    <source>
        <dbReference type="EMBL" id="KAJ8616378.1"/>
    </source>
</evidence>
<keyword evidence="2" id="KW-1185">Reference proteome</keyword>
<proteinExistence type="predicted"/>
<dbReference type="Proteomes" id="UP001234297">
    <property type="component" value="Chromosome 12"/>
</dbReference>
<evidence type="ECO:0000313" key="2">
    <source>
        <dbReference type="Proteomes" id="UP001234297"/>
    </source>
</evidence>
<comment type="caution">
    <text evidence="1">The sequence shown here is derived from an EMBL/GenBank/DDBJ whole genome shotgun (WGS) entry which is preliminary data.</text>
</comment>
<gene>
    <name evidence="1" type="ORF">MRB53_035750</name>
</gene>
<protein>
    <submittedName>
        <fullName evidence="1">Uncharacterized protein</fullName>
    </submittedName>
</protein>
<name>A0ACC2K648_PERAE</name>
<accession>A0ACC2K648</accession>
<dbReference type="EMBL" id="CM056820">
    <property type="protein sequence ID" value="KAJ8616378.1"/>
    <property type="molecule type" value="Genomic_DNA"/>
</dbReference>
<reference evidence="1 2" key="1">
    <citation type="journal article" date="2022" name="Hortic Res">
        <title>A haplotype resolved chromosomal level avocado genome allows analysis of novel avocado genes.</title>
        <authorList>
            <person name="Nath O."/>
            <person name="Fletcher S.J."/>
            <person name="Hayward A."/>
            <person name="Shaw L.M."/>
            <person name="Masouleh A.K."/>
            <person name="Furtado A."/>
            <person name="Henry R.J."/>
            <person name="Mitter N."/>
        </authorList>
    </citation>
    <scope>NUCLEOTIDE SEQUENCE [LARGE SCALE GENOMIC DNA]</scope>
    <source>
        <strain evidence="2">cv. Hass</strain>
    </source>
</reference>